<gene>
    <name evidence="1" type="ORF">G6N74_28505</name>
</gene>
<proteinExistence type="predicted"/>
<protein>
    <submittedName>
        <fullName evidence="1">Uncharacterized protein</fullName>
    </submittedName>
</protein>
<dbReference type="Proteomes" id="UP000481252">
    <property type="component" value="Unassembled WGS sequence"/>
</dbReference>
<name>A0A7C9RBK3_9HYPH</name>
<evidence type="ECO:0000313" key="2">
    <source>
        <dbReference type="Proteomes" id="UP000481252"/>
    </source>
</evidence>
<dbReference type="RefSeq" id="WP_165121374.1">
    <property type="nucleotide sequence ID" value="NZ_JAAKZG010000023.1"/>
</dbReference>
<dbReference type="EMBL" id="JAAKZG010000023">
    <property type="protein sequence ID" value="NGN45002.1"/>
    <property type="molecule type" value="Genomic_DNA"/>
</dbReference>
<dbReference type="AlphaFoldDB" id="A0A7C9RBK3"/>
<evidence type="ECO:0000313" key="1">
    <source>
        <dbReference type="EMBL" id="NGN45002.1"/>
    </source>
</evidence>
<organism evidence="1 2">
    <name type="scientific">Mesorhizobium zhangyense</name>
    <dbReference type="NCBI Taxonomy" id="1776730"/>
    <lineage>
        <taxon>Bacteria</taxon>
        <taxon>Pseudomonadati</taxon>
        <taxon>Pseudomonadota</taxon>
        <taxon>Alphaproteobacteria</taxon>
        <taxon>Hyphomicrobiales</taxon>
        <taxon>Phyllobacteriaceae</taxon>
        <taxon>Mesorhizobium</taxon>
    </lineage>
</organism>
<sequence length="76" mass="8643">MTTKASLLDGQTRAGVTLPEWPAECRKKEIHAALKKGEDIRVILKRERLALEKQNKRTDTCAAYYDELRRLMGAGK</sequence>
<accession>A0A7C9RBK3</accession>
<reference evidence="1 2" key="1">
    <citation type="submission" date="2020-02" db="EMBL/GenBank/DDBJ databases">
        <title>Genome sequence of the type strain CGMCC 1.15528 of Mesorhizobium zhangyense.</title>
        <authorList>
            <person name="Gao J."/>
            <person name="Sun J."/>
        </authorList>
    </citation>
    <scope>NUCLEOTIDE SEQUENCE [LARGE SCALE GENOMIC DNA]</scope>
    <source>
        <strain evidence="1 2">CGMCC 1.15528</strain>
    </source>
</reference>
<keyword evidence="2" id="KW-1185">Reference proteome</keyword>
<comment type="caution">
    <text evidence="1">The sequence shown here is derived from an EMBL/GenBank/DDBJ whole genome shotgun (WGS) entry which is preliminary data.</text>
</comment>